<accession>A0ABU2WF83</accession>
<comment type="caution">
    <text evidence="1">The sequence shown here is derived from an EMBL/GenBank/DDBJ whole genome shotgun (WGS) entry which is preliminary data.</text>
</comment>
<dbReference type="Proteomes" id="UP001254608">
    <property type="component" value="Unassembled WGS sequence"/>
</dbReference>
<gene>
    <name evidence="1" type="ORF">RM530_04020</name>
</gene>
<proteinExistence type="predicted"/>
<sequence length="305" mass="31578">MGVQYYSSEDAGAPVLSGQAGALTALLDACVVDGYGSKPALGWEIAFTGTDLRAYRSTDPDASGALLRVQDTGTTVAMLRGFLTMSDIDTGTFSFPTSAQAASGLYAHKSNSATSDSRAWYLVGDERAFLLATNAYSSYWSVHFFGDVIGYSPTDAAAAILLADTSNSATGYAGFDAGGMTTGSPRSRWARGIDEMTESPLLGCSVISANNQSIGYGGYCCEYPNVVDGSIGVAPIILREVVSGGAILRGQLPGIFQPLHNHGLEFGALIPGNGDLTGRNLVVVLNGASSSAIGNVIVDVTGPWR</sequence>
<dbReference type="EMBL" id="JAVRIC010000004">
    <property type="protein sequence ID" value="MDT0496532.1"/>
    <property type="molecule type" value="Genomic_DNA"/>
</dbReference>
<organism evidence="1 2">
    <name type="scientific">Banduia mediterranea</name>
    <dbReference type="NCBI Taxonomy" id="3075609"/>
    <lineage>
        <taxon>Bacteria</taxon>
        <taxon>Pseudomonadati</taxon>
        <taxon>Pseudomonadota</taxon>
        <taxon>Gammaproteobacteria</taxon>
        <taxon>Nevskiales</taxon>
        <taxon>Algiphilaceae</taxon>
        <taxon>Banduia</taxon>
    </lineage>
</organism>
<keyword evidence="2" id="KW-1185">Reference proteome</keyword>
<reference evidence="1 2" key="1">
    <citation type="submission" date="2023-09" db="EMBL/GenBank/DDBJ databases">
        <authorList>
            <person name="Rey-Velasco X."/>
        </authorList>
    </citation>
    <scope>NUCLEOTIDE SEQUENCE [LARGE SCALE GENOMIC DNA]</scope>
    <source>
        <strain evidence="1 2">W345</strain>
    </source>
</reference>
<protein>
    <submittedName>
        <fullName evidence="1">Uncharacterized protein</fullName>
    </submittedName>
</protein>
<evidence type="ECO:0000313" key="2">
    <source>
        <dbReference type="Proteomes" id="UP001254608"/>
    </source>
</evidence>
<evidence type="ECO:0000313" key="1">
    <source>
        <dbReference type="EMBL" id="MDT0496532.1"/>
    </source>
</evidence>
<dbReference type="RefSeq" id="WP_311363924.1">
    <property type="nucleotide sequence ID" value="NZ_JAVRIC010000004.1"/>
</dbReference>
<name>A0ABU2WF83_9GAMM</name>